<reference evidence="3" key="4">
    <citation type="submission" date="2025-05" db="UniProtKB">
        <authorList>
            <consortium name="EnsemblFungi"/>
        </authorList>
    </citation>
    <scope>IDENTIFICATION</scope>
    <source>
        <strain evidence="3">isolate 1-1 / race 1 (BBBD)</strain>
    </source>
</reference>
<gene>
    <name evidence="2" type="ORF">PTTG_28782</name>
</gene>
<proteinExistence type="predicted"/>
<evidence type="ECO:0000313" key="4">
    <source>
        <dbReference type="Proteomes" id="UP000005240"/>
    </source>
</evidence>
<accession>A0A180G8X5</accession>
<feature type="region of interest" description="Disordered" evidence="1">
    <location>
        <begin position="1"/>
        <end position="33"/>
    </location>
</feature>
<keyword evidence="4" id="KW-1185">Reference proteome</keyword>
<protein>
    <submittedName>
        <fullName evidence="2 3">Uncharacterized protein</fullName>
    </submittedName>
</protein>
<organism evidence="2">
    <name type="scientific">Puccinia triticina (isolate 1-1 / race 1 (BBBD))</name>
    <name type="common">Brown leaf rust fungus</name>
    <dbReference type="NCBI Taxonomy" id="630390"/>
    <lineage>
        <taxon>Eukaryota</taxon>
        <taxon>Fungi</taxon>
        <taxon>Dikarya</taxon>
        <taxon>Basidiomycota</taxon>
        <taxon>Pucciniomycotina</taxon>
        <taxon>Pucciniomycetes</taxon>
        <taxon>Pucciniales</taxon>
        <taxon>Pucciniaceae</taxon>
        <taxon>Puccinia</taxon>
    </lineage>
</organism>
<dbReference type="Proteomes" id="UP000005240">
    <property type="component" value="Unassembled WGS sequence"/>
</dbReference>
<dbReference type="EMBL" id="ADAS02000138">
    <property type="protein sequence ID" value="OAV89166.1"/>
    <property type="molecule type" value="Genomic_DNA"/>
</dbReference>
<dbReference type="VEuPathDB" id="FungiDB:PTTG_28782"/>
<dbReference type="AlphaFoldDB" id="A0A180G8X5"/>
<feature type="compositionally biased region" description="Polar residues" evidence="1">
    <location>
        <begin position="11"/>
        <end position="20"/>
    </location>
</feature>
<evidence type="ECO:0000256" key="1">
    <source>
        <dbReference type="SAM" id="MobiDB-lite"/>
    </source>
</evidence>
<name>A0A180G8X5_PUCT1</name>
<evidence type="ECO:0000313" key="3">
    <source>
        <dbReference type="EnsemblFungi" id="PTTG_28782-t43_1-p1"/>
    </source>
</evidence>
<reference evidence="2" key="1">
    <citation type="submission" date="2009-11" db="EMBL/GenBank/DDBJ databases">
        <authorList>
            <consortium name="The Broad Institute Genome Sequencing Platform"/>
            <person name="Ward D."/>
            <person name="Feldgarden M."/>
            <person name="Earl A."/>
            <person name="Young S.K."/>
            <person name="Zeng Q."/>
            <person name="Koehrsen M."/>
            <person name="Alvarado L."/>
            <person name="Berlin A."/>
            <person name="Bochicchio J."/>
            <person name="Borenstein D."/>
            <person name="Chapman S.B."/>
            <person name="Chen Z."/>
            <person name="Engels R."/>
            <person name="Freedman E."/>
            <person name="Gellesch M."/>
            <person name="Goldberg J."/>
            <person name="Griggs A."/>
            <person name="Gujja S."/>
            <person name="Heilman E."/>
            <person name="Heiman D."/>
            <person name="Hepburn T."/>
            <person name="Howarth C."/>
            <person name="Jen D."/>
            <person name="Larson L."/>
            <person name="Lewis B."/>
            <person name="Mehta T."/>
            <person name="Park D."/>
            <person name="Pearson M."/>
            <person name="Roberts A."/>
            <person name="Saif S."/>
            <person name="Shea T."/>
            <person name="Shenoy N."/>
            <person name="Sisk P."/>
            <person name="Stolte C."/>
            <person name="Sykes S."/>
            <person name="Thomson T."/>
            <person name="Walk T."/>
            <person name="White J."/>
            <person name="Yandava C."/>
            <person name="Izard J."/>
            <person name="Baranova O.V."/>
            <person name="Blanton J.M."/>
            <person name="Tanner A.C."/>
            <person name="Dewhirst F.E."/>
            <person name="Haas B."/>
            <person name="Nusbaum C."/>
            <person name="Birren B."/>
        </authorList>
    </citation>
    <scope>NUCLEOTIDE SEQUENCE [LARGE SCALE GENOMIC DNA]</scope>
    <source>
        <strain evidence="2">1-1 BBBD Race 1</strain>
    </source>
</reference>
<dbReference type="EnsemblFungi" id="PTTG_28782-t43_1">
    <property type="protein sequence ID" value="PTTG_28782-t43_1-p1"/>
    <property type="gene ID" value="PTTG_28782"/>
</dbReference>
<reference evidence="2" key="2">
    <citation type="submission" date="2016-05" db="EMBL/GenBank/DDBJ databases">
        <title>Comparative analysis highlights variable genome content of wheat rusts and divergence of the mating loci.</title>
        <authorList>
            <person name="Cuomo C.A."/>
            <person name="Bakkeren G."/>
            <person name="Szabo L."/>
            <person name="Khalil H."/>
            <person name="Joly D."/>
            <person name="Goldberg J."/>
            <person name="Young S."/>
            <person name="Zeng Q."/>
            <person name="Fellers J."/>
        </authorList>
    </citation>
    <scope>NUCLEOTIDE SEQUENCE [LARGE SCALE GENOMIC DNA]</scope>
    <source>
        <strain evidence="2">1-1 BBBD Race 1</strain>
    </source>
</reference>
<reference evidence="3 4" key="3">
    <citation type="journal article" date="2017" name="G3 (Bethesda)">
        <title>Comparative analysis highlights variable genome content of wheat rusts and divergence of the mating loci.</title>
        <authorList>
            <person name="Cuomo C.A."/>
            <person name="Bakkeren G."/>
            <person name="Khalil H.B."/>
            <person name="Panwar V."/>
            <person name="Joly D."/>
            <person name="Linning R."/>
            <person name="Sakthikumar S."/>
            <person name="Song X."/>
            <person name="Adiconis X."/>
            <person name="Fan L."/>
            <person name="Goldberg J.M."/>
            <person name="Levin J.Z."/>
            <person name="Young S."/>
            <person name="Zeng Q."/>
            <person name="Anikster Y."/>
            <person name="Bruce M."/>
            <person name="Wang M."/>
            <person name="Yin C."/>
            <person name="McCallum B."/>
            <person name="Szabo L.J."/>
            <person name="Hulbert S."/>
            <person name="Chen X."/>
            <person name="Fellers J.P."/>
        </authorList>
    </citation>
    <scope>NUCLEOTIDE SEQUENCE</scope>
    <source>
        <strain evidence="3">isolate 1-1 / race 1 (BBBD)</strain>
        <strain evidence="4">Isolate 1-1 / race 1 (BBBD)</strain>
    </source>
</reference>
<sequence>MASEGFRQDQLLESLSPSSNRLEEPKQGGLGSHSLYVMPLHASRRTRLIIAPHRHLDHRGRIPVPATKPRIVNRSSHMRTSLVDLEKCSSIIPDKILKDILREWSLNRFDPVSRPDPTGLPLVR</sequence>
<evidence type="ECO:0000313" key="2">
    <source>
        <dbReference type="EMBL" id="OAV89166.1"/>
    </source>
</evidence>